<name>A0A0N1JW24_9ACTN</name>
<feature type="region of interest" description="Disordered" evidence="1">
    <location>
        <begin position="1"/>
        <end position="36"/>
    </location>
</feature>
<feature type="compositionally biased region" description="Low complexity" evidence="1">
    <location>
        <begin position="9"/>
        <end position="25"/>
    </location>
</feature>
<gene>
    <name evidence="2" type="ORF">ADL29_31185</name>
</gene>
<feature type="compositionally biased region" description="Basic and acidic residues" evidence="1">
    <location>
        <begin position="83"/>
        <end position="92"/>
    </location>
</feature>
<evidence type="ECO:0000256" key="1">
    <source>
        <dbReference type="SAM" id="MobiDB-lite"/>
    </source>
</evidence>
<feature type="region of interest" description="Disordered" evidence="1">
    <location>
        <begin position="80"/>
        <end position="100"/>
    </location>
</feature>
<evidence type="ECO:0000313" key="2">
    <source>
        <dbReference type="EMBL" id="KPC60115.1"/>
    </source>
</evidence>
<accession>A0A0N1JW24</accession>
<dbReference type="Proteomes" id="UP000037982">
    <property type="component" value="Unassembled WGS sequence"/>
</dbReference>
<comment type="caution">
    <text evidence="2">The sequence shown here is derived from an EMBL/GenBank/DDBJ whole genome shotgun (WGS) entry which is preliminary data.</text>
</comment>
<dbReference type="RefSeq" id="WP_053926900.1">
    <property type="nucleotide sequence ID" value="NZ_LGKG01000165.1"/>
</dbReference>
<protein>
    <submittedName>
        <fullName evidence="2">Uncharacterized protein</fullName>
    </submittedName>
</protein>
<dbReference type="AlphaFoldDB" id="A0A0N1JW24"/>
<evidence type="ECO:0000313" key="3">
    <source>
        <dbReference type="Proteomes" id="UP000037982"/>
    </source>
</evidence>
<dbReference type="EMBL" id="LGKG01000165">
    <property type="protein sequence ID" value="KPC60115.1"/>
    <property type="molecule type" value="Genomic_DNA"/>
</dbReference>
<dbReference type="PATRIC" id="fig|66876.3.peg.6877"/>
<keyword evidence="3" id="KW-1185">Reference proteome</keyword>
<proteinExistence type="predicted"/>
<sequence length="100" mass="10459">MSTYGSSYGPAGPAPHTHGPAGGEPLDPVAEERAEAADRLGEELLAGRTARQDELAHQIYEQLKAGSEVDDIKHLIGKLSRAATEDAQDRGAVRQAGGGR</sequence>
<reference evidence="3" key="1">
    <citation type="submission" date="2015-07" db="EMBL/GenBank/DDBJ databases">
        <authorList>
            <person name="Ju K.-S."/>
            <person name="Doroghazi J.R."/>
            <person name="Metcalf W.W."/>
        </authorList>
    </citation>
    <scope>NUCLEOTIDE SEQUENCE [LARGE SCALE GENOMIC DNA]</scope>
    <source>
        <strain evidence="3">NRRL ISP-5002</strain>
    </source>
</reference>
<organism evidence="2 3">
    <name type="scientific">Streptomyces chattanoogensis</name>
    <dbReference type="NCBI Taxonomy" id="66876"/>
    <lineage>
        <taxon>Bacteria</taxon>
        <taxon>Bacillati</taxon>
        <taxon>Actinomycetota</taxon>
        <taxon>Actinomycetes</taxon>
        <taxon>Kitasatosporales</taxon>
        <taxon>Streptomycetaceae</taxon>
        <taxon>Streptomyces</taxon>
    </lineage>
</organism>